<dbReference type="AlphaFoldDB" id="A0A9W6Y0S0"/>
<accession>A0A9W6Y0S0</accession>
<evidence type="ECO:0000313" key="2">
    <source>
        <dbReference type="Proteomes" id="UP001165121"/>
    </source>
</evidence>
<comment type="caution">
    <text evidence="1">The sequence shown here is derived from an EMBL/GenBank/DDBJ whole genome shotgun (WGS) entry which is preliminary data.</text>
</comment>
<sequence length="144" mass="16250">MTYLDGHPLKNTRCVFVRYAEGVPLITGFQISPWSDDNTLDKREEYASTALVLVCPFRRIDDLLGVNGNNTQGWVNSYLSRQDDVTPFTKEILANMCGYHCGRDEADDAVFSAASLRTSQFGYDSDRAEDDSIFVDRITDCEDE</sequence>
<reference evidence="1" key="1">
    <citation type="submission" date="2023-04" db="EMBL/GenBank/DDBJ databases">
        <title>Phytophthora fragariaefolia NBRC 109709.</title>
        <authorList>
            <person name="Ichikawa N."/>
            <person name="Sato H."/>
            <person name="Tonouchi N."/>
        </authorList>
    </citation>
    <scope>NUCLEOTIDE SEQUENCE</scope>
    <source>
        <strain evidence="1">NBRC 109709</strain>
    </source>
</reference>
<dbReference type="EMBL" id="BSXT01002509">
    <property type="protein sequence ID" value="GMF49277.1"/>
    <property type="molecule type" value="Genomic_DNA"/>
</dbReference>
<protein>
    <submittedName>
        <fullName evidence="1">Unnamed protein product</fullName>
    </submittedName>
</protein>
<keyword evidence="2" id="KW-1185">Reference proteome</keyword>
<dbReference type="Proteomes" id="UP001165121">
    <property type="component" value="Unassembled WGS sequence"/>
</dbReference>
<proteinExistence type="predicted"/>
<organism evidence="1 2">
    <name type="scientific">Phytophthora fragariaefolia</name>
    <dbReference type="NCBI Taxonomy" id="1490495"/>
    <lineage>
        <taxon>Eukaryota</taxon>
        <taxon>Sar</taxon>
        <taxon>Stramenopiles</taxon>
        <taxon>Oomycota</taxon>
        <taxon>Peronosporomycetes</taxon>
        <taxon>Peronosporales</taxon>
        <taxon>Peronosporaceae</taxon>
        <taxon>Phytophthora</taxon>
    </lineage>
</organism>
<name>A0A9W6Y0S0_9STRA</name>
<gene>
    <name evidence="1" type="ORF">Pfra01_001941200</name>
</gene>
<evidence type="ECO:0000313" key="1">
    <source>
        <dbReference type="EMBL" id="GMF49277.1"/>
    </source>
</evidence>